<name>A0A9D1A858_9FIRM</name>
<evidence type="ECO:0000313" key="2">
    <source>
        <dbReference type="Proteomes" id="UP000824258"/>
    </source>
</evidence>
<comment type="caution">
    <text evidence="1">The sequence shown here is derived from an EMBL/GenBank/DDBJ whole genome shotgun (WGS) entry which is preliminary data.</text>
</comment>
<evidence type="ECO:0000313" key="1">
    <source>
        <dbReference type="EMBL" id="HIR09694.1"/>
    </source>
</evidence>
<evidence type="ECO:0008006" key="3">
    <source>
        <dbReference type="Google" id="ProtNLM"/>
    </source>
</evidence>
<gene>
    <name evidence="1" type="ORF">IAA70_04750</name>
</gene>
<dbReference type="Proteomes" id="UP000824258">
    <property type="component" value="Unassembled WGS sequence"/>
</dbReference>
<sequence>MKIEKRIISKLNKCYAITRLTYQGKPAFLVAAERHDPCYLFSEDGERLDTVWTEPGGVMSMTPVPGTENTFLAVHQFYSPDDSKEAKIVIAQKQDGEGWSIRTLCDAPFVHRFGILCRGGIRYLLVCCLKTGHAYDDDWRSPGACYAAVLPEDLSPFHENHQLKLMPIQIGMLKNHGYSLLHKDGYDAAVVGCEEGVFVFNPPAAAGEPWKIDHILSVPTSDAVLMDFDGDGLDELSCIAPFHGDSLVIYHLDVHGNYVPQWKLSQPEKETGMIHATWACNLLGTPSWIVGWRKGTRDTIVIHWDKEAGTYVFDYLDKNTGCANAMHFVNTRGEDVVIGTNREIDEVAMYLIKAD</sequence>
<accession>A0A9D1A858</accession>
<protein>
    <recommendedName>
        <fullName evidence="3">FG-GAP repeat protein</fullName>
    </recommendedName>
</protein>
<dbReference type="SUPFAM" id="SSF69318">
    <property type="entry name" value="Integrin alpha N-terminal domain"/>
    <property type="match status" value="1"/>
</dbReference>
<organism evidence="1 2">
    <name type="scientific">Candidatus Avoscillospira stercoripullorum</name>
    <dbReference type="NCBI Taxonomy" id="2840709"/>
    <lineage>
        <taxon>Bacteria</taxon>
        <taxon>Bacillati</taxon>
        <taxon>Bacillota</taxon>
        <taxon>Clostridia</taxon>
        <taxon>Eubacteriales</taxon>
        <taxon>Oscillospiraceae</taxon>
        <taxon>Oscillospiraceae incertae sedis</taxon>
        <taxon>Candidatus Avoscillospira</taxon>
    </lineage>
</organism>
<reference evidence="1" key="1">
    <citation type="submission" date="2020-10" db="EMBL/GenBank/DDBJ databases">
        <authorList>
            <person name="Gilroy R."/>
        </authorList>
    </citation>
    <scope>NUCLEOTIDE SEQUENCE</scope>
    <source>
        <strain evidence="1">ChiHjej9B8-7071</strain>
    </source>
</reference>
<proteinExistence type="predicted"/>
<reference evidence="1" key="2">
    <citation type="journal article" date="2021" name="PeerJ">
        <title>Extensive microbial diversity within the chicken gut microbiome revealed by metagenomics and culture.</title>
        <authorList>
            <person name="Gilroy R."/>
            <person name="Ravi A."/>
            <person name="Getino M."/>
            <person name="Pursley I."/>
            <person name="Horton D.L."/>
            <person name="Alikhan N.F."/>
            <person name="Baker D."/>
            <person name="Gharbi K."/>
            <person name="Hall N."/>
            <person name="Watson M."/>
            <person name="Adriaenssens E.M."/>
            <person name="Foster-Nyarko E."/>
            <person name="Jarju S."/>
            <person name="Secka A."/>
            <person name="Antonio M."/>
            <person name="Oren A."/>
            <person name="Chaudhuri R.R."/>
            <person name="La Ragione R."/>
            <person name="Hildebrand F."/>
            <person name="Pallen M.J."/>
        </authorList>
    </citation>
    <scope>NUCLEOTIDE SEQUENCE</scope>
    <source>
        <strain evidence="1">ChiHjej9B8-7071</strain>
    </source>
</reference>
<dbReference type="EMBL" id="DVGD01000147">
    <property type="protein sequence ID" value="HIR09694.1"/>
    <property type="molecule type" value="Genomic_DNA"/>
</dbReference>
<dbReference type="InterPro" id="IPR028994">
    <property type="entry name" value="Integrin_alpha_N"/>
</dbReference>
<dbReference type="AlphaFoldDB" id="A0A9D1A858"/>